<dbReference type="EMBL" id="QGNY01000005">
    <property type="protein sequence ID" value="PWS31138.1"/>
    <property type="molecule type" value="Genomic_DNA"/>
</dbReference>
<evidence type="ECO:0000313" key="1">
    <source>
        <dbReference type="EMBL" id="PWS31138.1"/>
    </source>
</evidence>
<dbReference type="Gene3D" id="1.20.120.450">
    <property type="entry name" value="dinb family like domain"/>
    <property type="match status" value="1"/>
</dbReference>
<reference evidence="2" key="1">
    <citation type="submission" date="2018-05" db="EMBL/GenBank/DDBJ databases">
        <title>Pedobacter paludis sp. nov., isolated from wetland soil.</title>
        <authorList>
            <person name="Zhang Y."/>
        </authorList>
    </citation>
    <scope>NUCLEOTIDE SEQUENCE [LARGE SCALE GENOMIC DNA]</scope>
    <source>
        <strain evidence="2">R-8</strain>
    </source>
</reference>
<name>A0A317F106_9SPHI</name>
<comment type="caution">
    <text evidence="1">The sequence shown here is derived from an EMBL/GenBank/DDBJ whole genome shotgun (WGS) entry which is preliminary data.</text>
</comment>
<dbReference type="AlphaFoldDB" id="A0A317F106"/>
<evidence type="ECO:0008006" key="3">
    <source>
        <dbReference type="Google" id="ProtNLM"/>
    </source>
</evidence>
<dbReference type="SUPFAM" id="SSF109854">
    <property type="entry name" value="DinB/YfiT-like putative metalloenzymes"/>
    <property type="match status" value="1"/>
</dbReference>
<gene>
    <name evidence="1" type="ORF">DF947_14665</name>
</gene>
<protein>
    <recommendedName>
        <fullName evidence="3">DinB-like domain-containing protein</fullName>
    </recommendedName>
</protein>
<accession>A0A317F106</accession>
<dbReference type="InterPro" id="IPR034660">
    <property type="entry name" value="DinB/YfiT-like"/>
</dbReference>
<dbReference type="OrthoDB" id="982141at2"/>
<organism evidence="1 2">
    <name type="scientific">Pedobacter paludis</name>
    <dbReference type="NCBI Taxonomy" id="2203212"/>
    <lineage>
        <taxon>Bacteria</taxon>
        <taxon>Pseudomonadati</taxon>
        <taxon>Bacteroidota</taxon>
        <taxon>Sphingobacteriia</taxon>
        <taxon>Sphingobacteriales</taxon>
        <taxon>Sphingobacteriaceae</taxon>
        <taxon>Pedobacter</taxon>
    </lineage>
</organism>
<dbReference type="Proteomes" id="UP000245391">
    <property type="component" value="Unassembled WGS sequence"/>
</dbReference>
<sequence length="89" mass="10782">MENHIGLNTIRPERCFFDHVEPYIEKLHQAFSYCKNVFEQNPNLPLEELENSEKINTNWGQQYDVEQLLEHAIVHILRHRRQIENIIKE</sequence>
<proteinExistence type="predicted"/>
<evidence type="ECO:0000313" key="2">
    <source>
        <dbReference type="Proteomes" id="UP000245391"/>
    </source>
</evidence>
<keyword evidence="2" id="KW-1185">Reference proteome</keyword>